<dbReference type="EnsemblMetazoa" id="CJA32668.1">
    <property type="protein sequence ID" value="CJA32668.1"/>
    <property type="gene ID" value="WBGene00208515"/>
</dbReference>
<evidence type="ECO:0000313" key="3">
    <source>
        <dbReference type="Proteomes" id="UP000005237"/>
    </source>
</evidence>
<keyword evidence="3" id="KW-1185">Reference proteome</keyword>
<organism evidence="2 3">
    <name type="scientific">Caenorhabditis japonica</name>
    <dbReference type="NCBI Taxonomy" id="281687"/>
    <lineage>
        <taxon>Eukaryota</taxon>
        <taxon>Metazoa</taxon>
        <taxon>Ecdysozoa</taxon>
        <taxon>Nematoda</taxon>
        <taxon>Chromadorea</taxon>
        <taxon>Rhabditida</taxon>
        <taxon>Rhabditina</taxon>
        <taxon>Rhabditomorpha</taxon>
        <taxon>Rhabditoidea</taxon>
        <taxon>Rhabditidae</taxon>
        <taxon>Peloderinae</taxon>
        <taxon>Caenorhabditis</taxon>
    </lineage>
</organism>
<accession>A0A8R1IGX6</accession>
<protein>
    <submittedName>
        <fullName evidence="2">Uncharacterized protein</fullName>
    </submittedName>
</protein>
<dbReference type="Proteomes" id="UP000005237">
    <property type="component" value="Unassembled WGS sequence"/>
</dbReference>
<reference evidence="3" key="1">
    <citation type="submission" date="2010-08" db="EMBL/GenBank/DDBJ databases">
        <authorList>
            <consortium name="Caenorhabditis japonica Sequencing Consortium"/>
            <person name="Wilson R.K."/>
        </authorList>
    </citation>
    <scope>NUCLEOTIDE SEQUENCE [LARGE SCALE GENOMIC DNA]</scope>
    <source>
        <strain evidence="3">DF5081</strain>
    </source>
</reference>
<proteinExistence type="predicted"/>
<dbReference type="AlphaFoldDB" id="A0A8R1IGX6"/>
<sequence length="76" mass="8419">MQSFPSFEKSRRRRSRSRRGAKRLSGLNVRSCPAVAQSNRLRWGIRDGIESVESTTTTAAAAAATATSLENWHKAE</sequence>
<reference evidence="2" key="2">
    <citation type="submission" date="2022-06" db="UniProtKB">
        <authorList>
            <consortium name="EnsemblMetazoa"/>
        </authorList>
    </citation>
    <scope>IDENTIFICATION</scope>
    <source>
        <strain evidence="2">DF5081</strain>
    </source>
</reference>
<name>A0A8R1IGX6_CAEJA</name>
<feature type="region of interest" description="Disordered" evidence="1">
    <location>
        <begin position="1"/>
        <end position="26"/>
    </location>
</feature>
<evidence type="ECO:0000256" key="1">
    <source>
        <dbReference type="SAM" id="MobiDB-lite"/>
    </source>
</evidence>
<feature type="compositionally biased region" description="Basic residues" evidence="1">
    <location>
        <begin position="10"/>
        <end position="22"/>
    </location>
</feature>
<evidence type="ECO:0000313" key="2">
    <source>
        <dbReference type="EnsemblMetazoa" id="CJA32668.1"/>
    </source>
</evidence>